<dbReference type="EMBL" id="NJAI01000007">
    <property type="protein sequence ID" value="PHM52977.1"/>
    <property type="molecule type" value="Genomic_DNA"/>
</dbReference>
<dbReference type="EMBL" id="NJAI01000006">
    <property type="protein sequence ID" value="PHM53771.1"/>
    <property type="molecule type" value="Genomic_DNA"/>
</dbReference>
<dbReference type="AlphaFoldDB" id="A0A2G0PYI2"/>
<dbReference type="EMBL" id="NJAI01000011">
    <property type="protein sequence ID" value="PHM52017.1"/>
    <property type="molecule type" value="Genomic_DNA"/>
</dbReference>
<proteinExistence type="predicted"/>
<accession>A0A2G0PYI2</accession>
<evidence type="ECO:0000313" key="1">
    <source>
        <dbReference type="EMBL" id="PHM52017.1"/>
    </source>
</evidence>
<dbReference type="Proteomes" id="UP000225433">
    <property type="component" value="Unassembled WGS sequence"/>
</dbReference>
<sequence>MGKILRKFNVNPKKNLLFFDSYAVINRSIYLLSELPKYVKLALISITSNEHSL</sequence>
<reference evidence="1 4" key="1">
    <citation type="journal article" date="2017" name="Nat. Microbiol.">
        <title>Natural product diversity associated with the nematode symbionts Photorhabdus and Xenorhabdus.</title>
        <authorList>
            <person name="Tobias N.J."/>
            <person name="Wolff H."/>
            <person name="Djahanschiri B."/>
            <person name="Grundmann F."/>
            <person name="Kronenwerth M."/>
            <person name="Shi Y.M."/>
            <person name="Simonyi S."/>
            <person name="Grun P."/>
            <person name="Shapiro-Ilan D."/>
            <person name="Pidot S.J."/>
            <person name="Stinear T.P."/>
            <person name="Ebersberger I."/>
            <person name="Bode H.B."/>
        </authorList>
    </citation>
    <scope>NUCLEOTIDE SEQUENCE [LARGE SCALE GENOMIC DNA]</scope>
    <source>
        <strain evidence="1 4">DSM 17903</strain>
    </source>
</reference>
<organism evidence="1 4">
    <name type="scientific">Xenorhabdus hominickii</name>
    <dbReference type="NCBI Taxonomy" id="351679"/>
    <lineage>
        <taxon>Bacteria</taxon>
        <taxon>Pseudomonadati</taxon>
        <taxon>Pseudomonadota</taxon>
        <taxon>Gammaproteobacteria</taxon>
        <taxon>Enterobacterales</taxon>
        <taxon>Morganellaceae</taxon>
        <taxon>Xenorhabdus</taxon>
    </lineage>
</organism>
<evidence type="ECO:0000313" key="4">
    <source>
        <dbReference type="Proteomes" id="UP000225433"/>
    </source>
</evidence>
<comment type="caution">
    <text evidence="1">The sequence shown here is derived from an EMBL/GenBank/DDBJ whole genome shotgun (WGS) entry which is preliminary data.</text>
</comment>
<gene>
    <name evidence="3" type="ORF">Xhom_03772</name>
    <name evidence="2" type="ORF">Xhom_03859</name>
    <name evidence="1" type="ORF">Xhom_04666</name>
</gene>
<protein>
    <submittedName>
        <fullName evidence="1">Uncharacterized protein</fullName>
    </submittedName>
</protein>
<evidence type="ECO:0000313" key="2">
    <source>
        <dbReference type="EMBL" id="PHM52977.1"/>
    </source>
</evidence>
<name>A0A2G0PYI2_XENHO</name>
<evidence type="ECO:0000313" key="3">
    <source>
        <dbReference type="EMBL" id="PHM53771.1"/>
    </source>
</evidence>